<evidence type="ECO:0000256" key="4">
    <source>
        <dbReference type="ARBA" id="ARBA00022989"/>
    </source>
</evidence>
<dbReference type="GO" id="GO:0004659">
    <property type="term" value="F:prenyltransferase activity"/>
    <property type="evidence" value="ECO:0007669"/>
    <property type="project" value="InterPro"/>
</dbReference>
<keyword evidence="5 6" id="KW-0472">Membrane</keyword>
<keyword evidence="3 6" id="KW-0812">Transmembrane</keyword>
<dbReference type="GO" id="GO:0042371">
    <property type="term" value="P:vitamin K biosynthetic process"/>
    <property type="evidence" value="ECO:0007669"/>
    <property type="project" value="TreeGrafter"/>
</dbReference>
<feature type="transmembrane region" description="Helical" evidence="6">
    <location>
        <begin position="36"/>
        <end position="55"/>
    </location>
</feature>
<comment type="subcellular location">
    <subcellularLocation>
        <location evidence="1">Membrane</location>
        <topology evidence="1">Multi-pass membrane protein</topology>
    </subcellularLocation>
</comment>
<dbReference type="PANTHER" id="PTHR13929:SF0">
    <property type="entry name" value="UBIA PRENYLTRANSFERASE DOMAIN-CONTAINING PROTEIN 1"/>
    <property type="match status" value="1"/>
</dbReference>
<dbReference type="Pfam" id="PF01040">
    <property type="entry name" value="UbiA"/>
    <property type="match status" value="1"/>
</dbReference>
<accession>A0A7G9RZM8</accession>
<feature type="transmembrane region" description="Helical" evidence="6">
    <location>
        <begin position="101"/>
        <end position="120"/>
    </location>
</feature>
<dbReference type="InterPro" id="IPR026046">
    <property type="entry name" value="UBIAD1"/>
</dbReference>
<protein>
    <submittedName>
        <fullName evidence="7">UbiA family prenyltransferase</fullName>
    </submittedName>
</protein>
<gene>
    <name evidence="7" type="ORF">H9L01_01430</name>
</gene>
<feature type="transmembrane region" description="Helical" evidence="6">
    <location>
        <begin position="132"/>
        <end position="149"/>
    </location>
</feature>
<keyword evidence="2 7" id="KW-0808">Transferase</keyword>
<evidence type="ECO:0000256" key="5">
    <source>
        <dbReference type="ARBA" id="ARBA00023136"/>
    </source>
</evidence>
<dbReference type="GO" id="GO:0009234">
    <property type="term" value="P:menaquinone biosynthetic process"/>
    <property type="evidence" value="ECO:0007669"/>
    <property type="project" value="TreeGrafter"/>
</dbReference>
<feature type="transmembrane region" description="Helical" evidence="6">
    <location>
        <begin position="169"/>
        <end position="187"/>
    </location>
</feature>
<reference evidence="7 8" key="1">
    <citation type="submission" date="2020-08" db="EMBL/GenBank/DDBJ databases">
        <title>Genome sequence of Erysipelothrix inopinata DSM 15511T.</title>
        <authorList>
            <person name="Hyun D.-W."/>
            <person name="Bae J.-W."/>
        </authorList>
    </citation>
    <scope>NUCLEOTIDE SEQUENCE [LARGE SCALE GENOMIC DNA]</scope>
    <source>
        <strain evidence="7 8">DSM 15511</strain>
    </source>
</reference>
<dbReference type="InterPro" id="IPR000537">
    <property type="entry name" value="UbiA_prenyltransferase"/>
</dbReference>
<dbReference type="GO" id="GO:0016020">
    <property type="term" value="C:membrane"/>
    <property type="evidence" value="ECO:0007669"/>
    <property type="project" value="UniProtKB-SubCell"/>
</dbReference>
<feature type="transmembrane region" description="Helical" evidence="6">
    <location>
        <begin position="76"/>
        <end position="95"/>
    </location>
</feature>
<keyword evidence="4 6" id="KW-1133">Transmembrane helix</keyword>
<sequence length="299" mass="33827">MIKALLEYVEIKTKVTSLITFIMAIAYMKVSGYQIQFLPTLIFFLGMFVFDLTTTSINNYIDTKTNGESLGFSRKTALMITLGLLTLSTVLGVYLVYLTDIVVLLLGMFSFAVGIFYTFGPIPISRQPYGEIISGVLFGYVIPFILIHANDPHTLVYFAYHQGMVNVEFNILNILKFLLVFLVPTLLTSSIMLANNTCDLEVDVKVNRYTLPFYLGIDHSVKLMYCFFFSIYGSIVLAVILKVLPWTALLSLITFIPAYKNVKSYAEKLIKDESDIFIIKNFMLVLVPHALFIYLGSFL</sequence>
<dbReference type="RefSeq" id="WP_187534171.1">
    <property type="nucleotide sequence ID" value="NZ_CBCSHU010000019.1"/>
</dbReference>
<organism evidence="7 8">
    <name type="scientific">Erysipelothrix inopinata</name>
    <dbReference type="NCBI Taxonomy" id="225084"/>
    <lineage>
        <taxon>Bacteria</taxon>
        <taxon>Bacillati</taxon>
        <taxon>Bacillota</taxon>
        <taxon>Erysipelotrichia</taxon>
        <taxon>Erysipelotrichales</taxon>
        <taxon>Erysipelotrichaceae</taxon>
        <taxon>Erysipelothrix</taxon>
    </lineage>
</organism>
<dbReference type="Proteomes" id="UP000515928">
    <property type="component" value="Chromosome"/>
</dbReference>
<dbReference type="PANTHER" id="PTHR13929">
    <property type="entry name" value="1,4-DIHYDROXY-2-NAPHTHOATE OCTAPRENYLTRANSFERASE"/>
    <property type="match status" value="1"/>
</dbReference>
<dbReference type="KEGG" id="eio:H9L01_01430"/>
<dbReference type="AlphaFoldDB" id="A0A7G9RZM8"/>
<evidence type="ECO:0000313" key="7">
    <source>
        <dbReference type="EMBL" id="QNN61053.1"/>
    </source>
</evidence>
<dbReference type="EMBL" id="CP060715">
    <property type="protein sequence ID" value="QNN61053.1"/>
    <property type="molecule type" value="Genomic_DNA"/>
</dbReference>
<feature type="transmembrane region" description="Helical" evidence="6">
    <location>
        <begin position="276"/>
        <end position="295"/>
    </location>
</feature>
<feature type="transmembrane region" description="Helical" evidence="6">
    <location>
        <begin position="223"/>
        <end position="256"/>
    </location>
</feature>
<dbReference type="CDD" id="cd13962">
    <property type="entry name" value="PT_UbiA_UBIAD1"/>
    <property type="match status" value="1"/>
</dbReference>
<feature type="transmembrane region" description="Helical" evidence="6">
    <location>
        <begin position="12"/>
        <end position="30"/>
    </location>
</feature>
<evidence type="ECO:0000256" key="1">
    <source>
        <dbReference type="ARBA" id="ARBA00004141"/>
    </source>
</evidence>
<evidence type="ECO:0000313" key="8">
    <source>
        <dbReference type="Proteomes" id="UP000515928"/>
    </source>
</evidence>
<name>A0A7G9RZM8_9FIRM</name>
<evidence type="ECO:0000256" key="3">
    <source>
        <dbReference type="ARBA" id="ARBA00022692"/>
    </source>
</evidence>
<keyword evidence="8" id="KW-1185">Reference proteome</keyword>
<proteinExistence type="predicted"/>
<evidence type="ECO:0000256" key="6">
    <source>
        <dbReference type="SAM" id="Phobius"/>
    </source>
</evidence>
<evidence type="ECO:0000256" key="2">
    <source>
        <dbReference type="ARBA" id="ARBA00022679"/>
    </source>
</evidence>